<reference evidence="3" key="2">
    <citation type="submission" date="2012-10" db="EMBL/GenBank/DDBJ databases">
        <title>Improved high-quality draft of Thermaerobacter subterraneus C21, DSM 13965.</title>
        <authorList>
            <consortium name="DOE Joint Genome Institute"/>
            <person name="Eisen J."/>
            <person name="Huntemann M."/>
            <person name="Wei C.-L."/>
            <person name="Han J."/>
            <person name="Detter J.C."/>
            <person name="Han C."/>
            <person name="Tapia R."/>
            <person name="Chen A."/>
            <person name="Kyrpides N."/>
            <person name="Mavromatis K."/>
            <person name="Markowitz V."/>
            <person name="Szeto E."/>
            <person name="Ivanova N."/>
            <person name="Mikhailova N."/>
            <person name="Ovchinnikova G."/>
            <person name="Pagani I."/>
            <person name="Pati A."/>
            <person name="Goodwin L."/>
            <person name="Nordberg H.P."/>
            <person name="Cantor M.N."/>
            <person name="Hua S.X."/>
            <person name="Woyke T."/>
            <person name="Eisen J."/>
            <person name="Klenk H.-P."/>
        </authorList>
    </citation>
    <scope>NUCLEOTIDE SEQUENCE [LARGE SCALE GENOMIC DNA]</scope>
    <source>
        <strain evidence="3">DSM 13965</strain>
    </source>
</reference>
<dbReference type="STRING" id="867903.ThesuDRAFT_01487"/>
<reference evidence="3" key="1">
    <citation type="submission" date="2010-10" db="EMBL/GenBank/DDBJ databases">
        <authorList>
            <consortium name="US DOE Joint Genome Institute (JGI-PGF)"/>
            <person name="Lucas S."/>
            <person name="Copeland A."/>
            <person name="Lapidus A."/>
            <person name="Bruce D."/>
            <person name="Goodwin L."/>
            <person name="Pitluck S."/>
            <person name="Kyrpides N."/>
            <person name="Mavromatis K."/>
            <person name="Detter J.C."/>
            <person name="Han C."/>
            <person name="Land M."/>
            <person name="Hauser L."/>
            <person name="Markowitz V."/>
            <person name="Cheng J.-F."/>
            <person name="Hugenholtz P."/>
            <person name="Woyke T."/>
            <person name="Wu D."/>
            <person name="Pukall R."/>
            <person name="Wahrenburg C."/>
            <person name="Brambilla E."/>
            <person name="Klenk H.-P."/>
            <person name="Eisen J.A."/>
        </authorList>
    </citation>
    <scope>NUCLEOTIDE SEQUENCE [LARGE SCALE GENOMIC DNA]</scope>
    <source>
        <strain evidence="3">DSM 13965</strain>
    </source>
</reference>
<accession>K6Q377</accession>
<organism evidence="3 4">
    <name type="scientific">Thermaerobacter subterraneus DSM 13965</name>
    <dbReference type="NCBI Taxonomy" id="867903"/>
    <lineage>
        <taxon>Bacteria</taxon>
        <taxon>Bacillati</taxon>
        <taxon>Bacillota</taxon>
        <taxon>Clostridia</taxon>
        <taxon>Eubacteriales</taxon>
        <taxon>Clostridiales Family XVII. Incertae Sedis</taxon>
        <taxon>Thermaerobacter</taxon>
    </lineage>
</organism>
<protein>
    <submittedName>
        <fullName evidence="3">SH3 domain-containing protein</fullName>
    </submittedName>
</protein>
<name>K6Q377_9FIRM</name>
<dbReference type="EMBL" id="AENY02000002">
    <property type="protein sequence ID" value="EKP95728.1"/>
    <property type="molecule type" value="Genomic_DNA"/>
</dbReference>
<dbReference type="InterPro" id="IPR003646">
    <property type="entry name" value="SH3-like_bac-type"/>
</dbReference>
<dbReference type="Gene3D" id="2.30.30.40">
    <property type="entry name" value="SH3 Domains"/>
    <property type="match status" value="1"/>
</dbReference>
<dbReference type="PROSITE" id="PS51781">
    <property type="entry name" value="SH3B"/>
    <property type="match status" value="1"/>
</dbReference>
<dbReference type="OrthoDB" id="9806267at2"/>
<gene>
    <name evidence="3" type="ORF">ThesuDRAFT_01487</name>
</gene>
<feature type="compositionally biased region" description="Low complexity" evidence="1">
    <location>
        <begin position="65"/>
        <end position="87"/>
    </location>
</feature>
<evidence type="ECO:0000259" key="2">
    <source>
        <dbReference type="PROSITE" id="PS51781"/>
    </source>
</evidence>
<feature type="domain" description="SH3b" evidence="2">
    <location>
        <begin position="105"/>
        <end position="169"/>
    </location>
</feature>
<evidence type="ECO:0000256" key="1">
    <source>
        <dbReference type="SAM" id="MobiDB-lite"/>
    </source>
</evidence>
<sequence>MERLNRLWVVVAVLVVAFMAYSVGGWLNNVQQTMTTVDDLMVRMTQLEAQQAEISAALAGGGDLAAGWPDQGSTGDDQAAGGDQTGSTGSGGQAAEPAEPQASTGQTATVTTQYLNVRAEPTQESTRVGTLAKGSTVQVLEEQNGWARVRYQANGRTYEGWVDARYLQR</sequence>
<dbReference type="HOGENOM" id="CLU_1585703_0_0_9"/>
<keyword evidence="4" id="KW-1185">Reference proteome</keyword>
<evidence type="ECO:0000313" key="3">
    <source>
        <dbReference type="EMBL" id="EKP95728.1"/>
    </source>
</evidence>
<dbReference type="eggNOG" id="COG3103">
    <property type="taxonomic scope" value="Bacteria"/>
</dbReference>
<proteinExistence type="predicted"/>
<dbReference type="Pfam" id="PF08239">
    <property type="entry name" value="SH3_3"/>
    <property type="match status" value="1"/>
</dbReference>
<evidence type="ECO:0000313" key="4">
    <source>
        <dbReference type="Proteomes" id="UP000005710"/>
    </source>
</evidence>
<feature type="region of interest" description="Disordered" evidence="1">
    <location>
        <begin position="63"/>
        <end position="107"/>
    </location>
</feature>
<dbReference type="Proteomes" id="UP000005710">
    <property type="component" value="Unassembled WGS sequence"/>
</dbReference>
<dbReference type="AlphaFoldDB" id="K6Q377"/>
<dbReference type="RefSeq" id="WP_006903757.1">
    <property type="nucleotide sequence ID" value="NZ_JH976535.1"/>
</dbReference>
<dbReference type="SMART" id="SM00287">
    <property type="entry name" value="SH3b"/>
    <property type="match status" value="1"/>
</dbReference>
<comment type="caution">
    <text evidence="3">The sequence shown here is derived from an EMBL/GenBank/DDBJ whole genome shotgun (WGS) entry which is preliminary data.</text>
</comment>